<dbReference type="Proteomes" id="UP000032250">
    <property type="component" value="Unassembled WGS sequence"/>
</dbReference>
<dbReference type="OrthoDB" id="6293663at2"/>
<sequence length="70" mass="7958">MEKQQYVCPKCGNRGYESDQFQATGGNFAKLFDVQNKKFTTISCKRCGYTELYKSQTSAGWNVLDFLIGN</sequence>
<dbReference type="RefSeq" id="WP_003496114.1">
    <property type="nucleotide sequence ID" value="NZ_JXSU01000007.1"/>
</dbReference>
<name>A0A0D1BUF2_CLOBO</name>
<dbReference type="EMBL" id="JXSU01000007">
    <property type="protein sequence ID" value="KIS23960.1"/>
    <property type="molecule type" value="Genomic_DNA"/>
</dbReference>
<gene>
    <name evidence="1" type="ORF">N495_10265</name>
</gene>
<dbReference type="PATRIC" id="fig|1379739.3.peg.2416"/>
<dbReference type="AlphaFoldDB" id="A0A0D1BUF2"/>
<organism evidence="1 2">
    <name type="scientific">Clostridium botulinum B2 450</name>
    <dbReference type="NCBI Taxonomy" id="1379739"/>
    <lineage>
        <taxon>Bacteria</taxon>
        <taxon>Bacillati</taxon>
        <taxon>Bacillota</taxon>
        <taxon>Clostridia</taxon>
        <taxon>Eubacteriales</taxon>
        <taxon>Clostridiaceae</taxon>
        <taxon>Clostridium</taxon>
    </lineage>
</organism>
<comment type="caution">
    <text evidence="1">The sequence shown here is derived from an EMBL/GenBank/DDBJ whole genome shotgun (WGS) entry which is preliminary data.</text>
</comment>
<dbReference type="InterPro" id="IPR018652">
    <property type="entry name" value="DUF2082_NA-bd_Znr"/>
</dbReference>
<dbReference type="Pfam" id="PF09855">
    <property type="entry name" value="Zn_ribbon_13"/>
    <property type="match status" value="1"/>
</dbReference>
<accession>A0A0D1BUF2</accession>
<proteinExistence type="predicted"/>
<dbReference type="HOGENOM" id="CLU_188846_1_0_9"/>
<keyword evidence="1" id="KW-0238">DNA-binding</keyword>
<protein>
    <submittedName>
        <fullName evidence="1">DNA-binding protein</fullName>
    </submittedName>
</protein>
<evidence type="ECO:0000313" key="2">
    <source>
        <dbReference type="Proteomes" id="UP000032250"/>
    </source>
</evidence>
<evidence type="ECO:0000313" key="1">
    <source>
        <dbReference type="EMBL" id="KIS23960.1"/>
    </source>
</evidence>
<reference evidence="1 2" key="1">
    <citation type="submission" date="2014-06" db="EMBL/GenBank/DDBJ databases">
        <title>Genome characterization of distinct group I Clostridium botulinum lineages.</title>
        <authorList>
            <person name="Giordani F."/>
            <person name="Anselmo A."/>
            <person name="Fillo S."/>
            <person name="Palozzi A.M."/>
            <person name="Fortunato A."/>
            <person name="Gentile B."/>
            <person name="Ciammaruconi A."/>
            <person name="Anniballi F."/>
            <person name="De Medici D."/>
            <person name="Lista F."/>
        </authorList>
    </citation>
    <scope>NUCLEOTIDE SEQUENCE [LARGE SCALE GENOMIC DNA]</scope>
    <source>
        <strain evidence="1 2">B2 450</strain>
    </source>
</reference>
<dbReference type="GeneID" id="92938733"/>
<dbReference type="GO" id="GO:0003677">
    <property type="term" value="F:DNA binding"/>
    <property type="evidence" value="ECO:0007669"/>
    <property type="project" value="UniProtKB-KW"/>
</dbReference>